<name>A0A183PF64_9TREM</name>
<sequence>MSYLKNTFHPQENNHKAVKEKKWIAYRPSASAAPPGVNDLMNILNFCSPDEVSTPEPTMLIPRPFTPLRKSISNISISSRCFSNSYSAEADNGSISSFLRL</sequence>
<evidence type="ECO:0000313" key="2">
    <source>
        <dbReference type="Proteomes" id="UP000269396"/>
    </source>
</evidence>
<accession>A0A183PF64</accession>
<proteinExistence type="predicted"/>
<protein>
    <submittedName>
        <fullName evidence="1">Uncharacterized protein</fullName>
    </submittedName>
</protein>
<dbReference type="AlphaFoldDB" id="A0A183PF64"/>
<keyword evidence="2" id="KW-1185">Reference proteome</keyword>
<gene>
    <name evidence="1" type="ORF">SMTD_LOCUS13000</name>
</gene>
<reference evidence="1 2" key="1">
    <citation type="submission" date="2018-11" db="EMBL/GenBank/DDBJ databases">
        <authorList>
            <consortium name="Pathogen Informatics"/>
        </authorList>
    </citation>
    <scope>NUCLEOTIDE SEQUENCE [LARGE SCALE GENOMIC DNA]</scope>
    <source>
        <strain>Denwood</strain>
        <strain evidence="2">Zambia</strain>
    </source>
</reference>
<dbReference type="EMBL" id="UZAL01033045">
    <property type="protein sequence ID" value="VDP62500.1"/>
    <property type="molecule type" value="Genomic_DNA"/>
</dbReference>
<dbReference type="Proteomes" id="UP000269396">
    <property type="component" value="Unassembled WGS sequence"/>
</dbReference>
<organism evidence="1 2">
    <name type="scientific">Schistosoma mattheei</name>
    <dbReference type="NCBI Taxonomy" id="31246"/>
    <lineage>
        <taxon>Eukaryota</taxon>
        <taxon>Metazoa</taxon>
        <taxon>Spiralia</taxon>
        <taxon>Lophotrochozoa</taxon>
        <taxon>Platyhelminthes</taxon>
        <taxon>Trematoda</taxon>
        <taxon>Digenea</taxon>
        <taxon>Strigeidida</taxon>
        <taxon>Schistosomatoidea</taxon>
        <taxon>Schistosomatidae</taxon>
        <taxon>Schistosoma</taxon>
    </lineage>
</organism>
<evidence type="ECO:0000313" key="1">
    <source>
        <dbReference type="EMBL" id="VDP62500.1"/>
    </source>
</evidence>